<dbReference type="Proteomes" id="UP000675409">
    <property type="component" value="Unassembled WGS sequence"/>
</dbReference>
<feature type="domain" description="Helicase ATP-binding" evidence="9">
    <location>
        <begin position="294"/>
        <end position="467"/>
    </location>
</feature>
<gene>
    <name evidence="11" type="ORF">HGK34_17220</name>
</gene>
<keyword evidence="7" id="KW-0234">DNA repair</keyword>
<dbReference type="GO" id="GO:0004386">
    <property type="term" value="F:helicase activity"/>
    <property type="evidence" value="ECO:0007669"/>
    <property type="project" value="UniProtKB-KW"/>
</dbReference>
<sequence>MTAGARLDEPLSRALGQARGKNPLSKLGLETVGDLIGHYPRRYDDPGRLTDISMLRAGEHVTVMARVVQATVRSMRNRRGALLEAVITDGRHRLSLTFFGKHRGSLYAHEQRLVPGSTGLFTGTVGLYRGERQLTHPAFMMMGEEDLDSDEDLLAAAARPIPIYPAVAAVPSWRIAKAVRTVLDTLTGDDVPDPVPVEVRAREGLPERLDALRKVHRPDTMADVRSGQHRLRFEEAFVLQAALAKRRALATGRPATPRPPATQAAGSLLAALDARLPFELTAGQQEVGAEIAGELSTGRPMQRLLQGEVGSGKTVVALRAMLQVVDAGGQAALLAPTEVLAAQHARTLRALLGPLAEGGMLGGAENATRIELLTGSLGAKAKKAALLAAASGAAGIVVGTHALLSENVRFADLGLVVVDEQHRFGVEQRDRLRDKASAAPHLLVMTATPIPRTVAMTVFGDLATSALTQVPAGRAGVSTHVVPAGNERWMDRTWARVREEIDRGGRAYVVCPRINPDDDGGGEDGMETVPASAAEPGDAAAGAVVPDPGEQGAGTPLRAVLEVVEELRGREQLAGVEIGVLHGQMAPPDKDDAMARFASGESPVLVSTTVVEVGVDVPEATVMVILDADRFGLSQLHQLRGRVGRGAAPGLCLLVSEAPPGSTAGLRLEAMVRTTDGFELANTDLELRNEGDVLGAAQSGRSSSLRLLRVVKDAKLIEQARTEAIGIVTADPELHYAPELADAIADQLDAEQEEFLERA</sequence>
<evidence type="ECO:0000256" key="6">
    <source>
        <dbReference type="ARBA" id="ARBA00023125"/>
    </source>
</evidence>
<dbReference type="SUPFAM" id="SSF50249">
    <property type="entry name" value="Nucleic acid-binding proteins"/>
    <property type="match status" value="1"/>
</dbReference>
<dbReference type="Pfam" id="PF17191">
    <property type="entry name" value="RecG_wedge"/>
    <property type="match status" value="1"/>
</dbReference>
<dbReference type="InterPro" id="IPR011545">
    <property type="entry name" value="DEAD/DEAH_box_helicase_dom"/>
</dbReference>
<keyword evidence="6" id="KW-0238">DNA-binding</keyword>
<evidence type="ECO:0000256" key="2">
    <source>
        <dbReference type="ARBA" id="ARBA00022763"/>
    </source>
</evidence>
<accession>A0ABS1LR53</accession>
<dbReference type="InterPro" id="IPR027417">
    <property type="entry name" value="P-loop_NTPase"/>
</dbReference>
<dbReference type="Pfam" id="PF00270">
    <property type="entry name" value="DEAD"/>
    <property type="match status" value="1"/>
</dbReference>
<name>A0ABS1LR53_9MICO</name>
<keyword evidence="4 11" id="KW-0347">Helicase</keyword>
<evidence type="ECO:0000313" key="12">
    <source>
        <dbReference type="Proteomes" id="UP000675409"/>
    </source>
</evidence>
<feature type="domain" description="Helicase C-terminal" evidence="10">
    <location>
        <begin position="521"/>
        <end position="691"/>
    </location>
</feature>
<evidence type="ECO:0000256" key="4">
    <source>
        <dbReference type="ARBA" id="ARBA00022806"/>
    </source>
</evidence>
<dbReference type="PROSITE" id="PS51194">
    <property type="entry name" value="HELICASE_CTER"/>
    <property type="match status" value="1"/>
</dbReference>
<dbReference type="InterPro" id="IPR033454">
    <property type="entry name" value="RecG_wedge"/>
</dbReference>
<evidence type="ECO:0000313" key="11">
    <source>
        <dbReference type="EMBL" id="MBL0888002.1"/>
    </source>
</evidence>
<keyword evidence="2" id="KW-0227">DNA damage</keyword>
<evidence type="ECO:0000256" key="3">
    <source>
        <dbReference type="ARBA" id="ARBA00022801"/>
    </source>
</evidence>
<protein>
    <recommendedName>
        <fullName evidence="8">Probable DNA 3'-5' helicase RecG</fullName>
    </recommendedName>
</protein>
<proteinExistence type="predicted"/>
<dbReference type="EMBL" id="JABBYC010000041">
    <property type="protein sequence ID" value="MBL0888002.1"/>
    <property type="molecule type" value="Genomic_DNA"/>
</dbReference>
<reference evidence="11 12" key="1">
    <citation type="journal article" date="2021" name="Arch. Microbiol.">
        <title>Myceligenerans indicum sp. nov., an actinobacterium isolated from mangrove sediment of Sundarbans, India.</title>
        <authorList>
            <person name="Asha K."/>
            <person name="Bhadury P."/>
        </authorList>
    </citation>
    <scope>NUCLEOTIDE SEQUENCE [LARGE SCALE GENOMIC DNA]</scope>
    <source>
        <strain evidence="11 12">I2</strain>
    </source>
</reference>
<dbReference type="CDD" id="cd04488">
    <property type="entry name" value="RecG_wedge_OBF"/>
    <property type="match status" value="1"/>
</dbReference>
<evidence type="ECO:0000259" key="9">
    <source>
        <dbReference type="PROSITE" id="PS51192"/>
    </source>
</evidence>
<dbReference type="InterPro" id="IPR045562">
    <property type="entry name" value="RecG_dom3_C"/>
</dbReference>
<organism evidence="11 12">
    <name type="scientific">Myceligenerans indicum</name>
    <dbReference type="NCBI Taxonomy" id="2593663"/>
    <lineage>
        <taxon>Bacteria</taxon>
        <taxon>Bacillati</taxon>
        <taxon>Actinomycetota</taxon>
        <taxon>Actinomycetes</taxon>
        <taxon>Micrococcales</taxon>
        <taxon>Promicromonosporaceae</taxon>
        <taxon>Myceligenerans</taxon>
    </lineage>
</organism>
<dbReference type="PANTHER" id="PTHR47964:SF1">
    <property type="entry name" value="ATP-DEPENDENT DNA HELICASE HOMOLOG RECG, CHLOROPLASTIC"/>
    <property type="match status" value="1"/>
</dbReference>
<dbReference type="InterPro" id="IPR012340">
    <property type="entry name" value="NA-bd_OB-fold"/>
</dbReference>
<dbReference type="PROSITE" id="PS51192">
    <property type="entry name" value="HELICASE_ATP_BIND_1"/>
    <property type="match status" value="1"/>
</dbReference>
<dbReference type="RefSeq" id="WP_201849656.1">
    <property type="nucleotide sequence ID" value="NZ_JABBYC010000041.1"/>
</dbReference>
<keyword evidence="1" id="KW-0547">Nucleotide-binding</keyword>
<dbReference type="PANTHER" id="PTHR47964">
    <property type="entry name" value="ATP-DEPENDENT DNA HELICASE HOMOLOG RECG, CHLOROPLASTIC"/>
    <property type="match status" value="1"/>
</dbReference>
<keyword evidence="12" id="KW-1185">Reference proteome</keyword>
<evidence type="ECO:0000256" key="7">
    <source>
        <dbReference type="ARBA" id="ARBA00023204"/>
    </source>
</evidence>
<dbReference type="Gene3D" id="2.40.50.140">
    <property type="entry name" value="Nucleic acid-binding proteins"/>
    <property type="match status" value="1"/>
</dbReference>
<dbReference type="SMART" id="SM00487">
    <property type="entry name" value="DEXDc"/>
    <property type="match status" value="1"/>
</dbReference>
<dbReference type="InterPro" id="IPR001650">
    <property type="entry name" value="Helicase_C-like"/>
</dbReference>
<dbReference type="Gene3D" id="3.40.50.300">
    <property type="entry name" value="P-loop containing nucleotide triphosphate hydrolases"/>
    <property type="match status" value="2"/>
</dbReference>
<evidence type="ECO:0000256" key="8">
    <source>
        <dbReference type="ARBA" id="ARBA00049819"/>
    </source>
</evidence>
<keyword evidence="5" id="KW-0067">ATP-binding</keyword>
<keyword evidence="3" id="KW-0378">Hydrolase</keyword>
<dbReference type="Pfam" id="PF19833">
    <property type="entry name" value="RecG_dom3_C"/>
    <property type="match status" value="1"/>
</dbReference>
<evidence type="ECO:0000256" key="5">
    <source>
        <dbReference type="ARBA" id="ARBA00022840"/>
    </source>
</evidence>
<dbReference type="Pfam" id="PF00271">
    <property type="entry name" value="Helicase_C"/>
    <property type="match status" value="1"/>
</dbReference>
<evidence type="ECO:0000256" key="1">
    <source>
        <dbReference type="ARBA" id="ARBA00022741"/>
    </source>
</evidence>
<dbReference type="SUPFAM" id="SSF52540">
    <property type="entry name" value="P-loop containing nucleoside triphosphate hydrolases"/>
    <property type="match status" value="2"/>
</dbReference>
<dbReference type="InterPro" id="IPR047112">
    <property type="entry name" value="RecG/Mfd"/>
</dbReference>
<comment type="caution">
    <text evidence="11">The sequence shown here is derived from an EMBL/GenBank/DDBJ whole genome shotgun (WGS) entry which is preliminary data.</text>
</comment>
<dbReference type="SMART" id="SM00490">
    <property type="entry name" value="HELICc"/>
    <property type="match status" value="1"/>
</dbReference>
<dbReference type="InterPro" id="IPR014001">
    <property type="entry name" value="Helicase_ATP-bd"/>
</dbReference>
<evidence type="ECO:0000259" key="10">
    <source>
        <dbReference type="PROSITE" id="PS51194"/>
    </source>
</evidence>